<dbReference type="Proteomes" id="UP000634435">
    <property type="component" value="Unassembled WGS sequence"/>
</dbReference>
<name>A0ABQ2D8A7_9BACI</name>
<dbReference type="SUPFAM" id="SSF52374">
    <property type="entry name" value="Nucleotidylyl transferase"/>
    <property type="match status" value="1"/>
</dbReference>
<evidence type="ECO:0000313" key="14">
    <source>
        <dbReference type="Proteomes" id="UP000634435"/>
    </source>
</evidence>
<comment type="similarity">
    <text evidence="9">Belongs to the class-I aminoacyl-tRNA synthetase family. ValS type 1 subfamily.</text>
</comment>
<feature type="short sequence motif" description="'HIGH' region" evidence="9">
    <location>
        <begin position="51"/>
        <end position="61"/>
    </location>
</feature>
<evidence type="ECO:0000313" key="13">
    <source>
        <dbReference type="EMBL" id="GGJ49418.1"/>
    </source>
</evidence>
<comment type="subcellular location">
    <subcellularLocation>
        <location evidence="9">Cytoplasm</location>
    </subcellularLocation>
</comment>
<sequence length="882" mass="102515">MSEQKKSTSMSAKYNPQEVEQGRYQFWLEGKYFQASNDPDQEPYAIVIPPPNVTGRLHLGHAWDTTMQDTISRMKRMQGYDVLWLPGMDHAGIATQAKVEAKLKEHGTSRYELGRDKFLEKAWEWKGEYADFIRSQWEKLGLGLDYSRERFTLDDGLSDAVKEVFVKLYEEGLIYRGEYIINWDPQTKTALSDIEVIYEEVNGKFYHMRYPIKGSKETIEIATTRPETMLGDTAVAVHPKDDRYADLIGKKVILPIVGREIEIVADEYVDMEFGSGAVKITPAHDPNDFEIGNRHNLERVLIMNEDGTMNDNAGSYAGMDRFDCRKQIVKDLQDQGILFEIEDHTHQVGHSERSGAVVEPYLSTQWFVNMQPLADAAIALQHQEDKVNFVPQRFERTYLNWMENIRDWCISRQLWWGHRIPAWYHKETNEIHVGKEAPEDIENWEQDEDVLDTWFSSALWPFSTMGWPNTASEDFQRYFPTGVLVTGYDIIFFWVARMIFQSKHFTGRKPFNDVLIHGLIRDAEGRKMSKSLGNGVDPMDVIDKYGADSLRYFLLTGSTPGQDLRFHWEKVESTWNFANKVWNASRFSIMNLEGFSYEDIDLTGEKSLADKWILTRLNETIEQVTKNTDKYEFGEAGRYLYNFIWDELCDWYIEMAKLPLYGDDELKKKTTRSVLAYVLDQTMRMLHPYMPFITEEIWQQLPHQGSSITVANWPQVNHAFHDEKASQEMKRLVSIIKSVRNIRAEVDTPMSKQIKLLIQAENQDVINELKTHRDYLERFCNTSECTIATTVNVPDKAMTAVVTGAELFFPLEGLIDFDKETARLEKELTKWNKEVERVKKKLANQGFVNKAPQAVVEEEKQKERDYLDKQAKVKARLEELRG</sequence>
<dbReference type="Pfam" id="PF08264">
    <property type="entry name" value="Anticodon_1"/>
    <property type="match status" value="1"/>
</dbReference>
<accession>A0ABQ2D8A7</accession>
<comment type="domain">
    <text evidence="9">ValRS has two distinct active sites: one for aminoacylation and one for editing. The misactivated threonine is translocated from the active site to the editing site.</text>
</comment>
<dbReference type="InterPro" id="IPR002300">
    <property type="entry name" value="aa-tRNA-synth_Ia"/>
</dbReference>
<dbReference type="InterPro" id="IPR033705">
    <property type="entry name" value="Anticodon_Ia_Val"/>
</dbReference>
<proteinExistence type="inferred from homology"/>
<gene>
    <name evidence="9 13" type="primary">valS</name>
    <name evidence="13" type="ORF">GCM10007111_09430</name>
</gene>
<keyword evidence="1 9" id="KW-0963">Cytoplasm</keyword>
<feature type="coiled-coil region" evidence="9">
    <location>
        <begin position="814"/>
        <end position="841"/>
    </location>
</feature>
<dbReference type="NCBIfam" id="TIGR00422">
    <property type="entry name" value="valS"/>
    <property type="match status" value="1"/>
</dbReference>
<dbReference type="PANTHER" id="PTHR11946:SF93">
    <property type="entry name" value="VALINE--TRNA LIGASE, CHLOROPLASTIC_MITOCHONDRIAL 2"/>
    <property type="match status" value="1"/>
</dbReference>
<evidence type="ECO:0000256" key="2">
    <source>
        <dbReference type="ARBA" id="ARBA00022598"/>
    </source>
</evidence>
<dbReference type="InterPro" id="IPR001412">
    <property type="entry name" value="aa-tRNA-synth_I_CS"/>
</dbReference>
<evidence type="ECO:0000256" key="6">
    <source>
        <dbReference type="ARBA" id="ARBA00023054"/>
    </source>
</evidence>
<comment type="domain">
    <text evidence="9">The C-terminal coiled-coil domain is crucial for aminoacylation activity.</text>
</comment>
<evidence type="ECO:0000256" key="7">
    <source>
        <dbReference type="ARBA" id="ARBA00023146"/>
    </source>
</evidence>
<evidence type="ECO:0000256" key="4">
    <source>
        <dbReference type="ARBA" id="ARBA00022840"/>
    </source>
</evidence>
<dbReference type="InterPro" id="IPR002303">
    <property type="entry name" value="Valyl-tRNA_ligase"/>
</dbReference>
<comment type="caution">
    <text evidence="13">The sequence shown here is derived from an EMBL/GenBank/DDBJ whole genome shotgun (WGS) entry which is preliminary data.</text>
</comment>
<evidence type="ECO:0000256" key="8">
    <source>
        <dbReference type="ARBA" id="ARBA00047552"/>
    </source>
</evidence>
<keyword evidence="6 9" id="KW-0175">Coiled coil</keyword>
<dbReference type="SUPFAM" id="SSF50677">
    <property type="entry name" value="ValRS/IleRS/LeuRS editing domain"/>
    <property type="match status" value="1"/>
</dbReference>
<keyword evidence="14" id="KW-1185">Reference proteome</keyword>
<dbReference type="CDD" id="cd07962">
    <property type="entry name" value="Anticodon_Ia_Val"/>
    <property type="match status" value="1"/>
</dbReference>
<feature type="binding site" evidence="9">
    <location>
        <position position="530"/>
    </location>
    <ligand>
        <name>ATP</name>
        <dbReference type="ChEBI" id="CHEBI:30616"/>
    </ligand>
</feature>
<dbReference type="GO" id="GO:0016874">
    <property type="term" value="F:ligase activity"/>
    <property type="evidence" value="ECO:0007669"/>
    <property type="project" value="UniProtKB-KW"/>
</dbReference>
<keyword evidence="2 9" id="KW-0436">Ligase</keyword>
<evidence type="ECO:0000256" key="5">
    <source>
        <dbReference type="ARBA" id="ARBA00022917"/>
    </source>
</evidence>
<dbReference type="EC" id="6.1.1.9" evidence="9"/>
<comment type="function">
    <text evidence="9">Catalyzes the attachment of valine to tRNA(Val). As ValRS can inadvertently accommodate and process structurally similar amino acids such as threonine, to avoid such errors, it has a 'posttransfer' editing activity that hydrolyzes mischarged Thr-tRNA(Val) in a tRNA-dependent manner.</text>
</comment>
<comment type="catalytic activity">
    <reaction evidence="8 9">
        <text>tRNA(Val) + L-valine + ATP = L-valyl-tRNA(Val) + AMP + diphosphate</text>
        <dbReference type="Rhea" id="RHEA:10704"/>
        <dbReference type="Rhea" id="RHEA-COMP:9672"/>
        <dbReference type="Rhea" id="RHEA-COMP:9708"/>
        <dbReference type="ChEBI" id="CHEBI:30616"/>
        <dbReference type="ChEBI" id="CHEBI:33019"/>
        <dbReference type="ChEBI" id="CHEBI:57762"/>
        <dbReference type="ChEBI" id="CHEBI:78442"/>
        <dbReference type="ChEBI" id="CHEBI:78537"/>
        <dbReference type="ChEBI" id="CHEBI:456215"/>
        <dbReference type="EC" id="6.1.1.9"/>
    </reaction>
</comment>
<protein>
    <recommendedName>
        <fullName evidence="9">Valine--tRNA ligase</fullName>
        <ecNumber evidence="9">6.1.1.9</ecNumber>
    </recommendedName>
    <alternativeName>
        <fullName evidence="9">Valyl-tRNA synthetase</fullName>
        <shortName evidence="9">ValRS</shortName>
    </alternativeName>
</protein>
<dbReference type="RefSeq" id="WP_160807056.1">
    <property type="nucleotide sequence ID" value="NZ_BMPN01000001.1"/>
</dbReference>
<feature type="short sequence motif" description="'KMSKS' region" evidence="9">
    <location>
        <begin position="527"/>
        <end position="531"/>
    </location>
</feature>
<dbReference type="InterPro" id="IPR019499">
    <property type="entry name" value="Val-tRNA_synth_tRNA-bd"/>
</dbReference>
<reference evidence="14" key="1">
    <citation type="journal article" date="2019" name="Int. J. Syst. Evol. Microbiol.">
        <title>The Global Catalogue of Microorganisms (GCM) 10K type strain sequencing project: providing services to taxonomists for standard genome sequencing and annotation.</title>
        <authorList>
            <consortium name="The Broad Institute Genomics Platform"/>
            <consortium name="The Broad Institute Genome Sequencing Center for Infectious Disease"/>
            <person name="Wu L."/>
            <person name="Ma J."/>
        </authorList>
    </citation>
    <scope>NUCLEOTIDE SEQUENCE [LARGE SCALE GENOMIC DNA]</scope>
    <source>
        <strain evidence="14">JCM 30071</strain>
    </source>
</reference>
<feature type="domain" description="Valyl-tRNA synthetase tRNA-binding arm" evidence="12">
    <location>
        <begin position="816"/>
        <end position="880"/>
    </location>
</feature>
<organism evidence="13 14">
    <name type="scientific">Virgibacillus kapii</name>
    <dbReference type="NCBI Taxonomy" id="1638645"/>
    <lineage>
        <taxon>Bacteria</taxon>
        <taxon>Bacillati</taxon>
        <taxon>Bacillota</taxon>
        <taxon>Bacilli</taxon>
        <taxon>Bacillales</taxon>
        <taxon>Bacillaceae</taxon>
        <taxon>Virgibacillus</taxon>
    </lineage>
</organism>
<dbReference type="EMBL" id="BMPN01000001">
    <property type="protein sequence ID" value="GGJ49418.1"/>
    <property type="molecule type" value="Genomic_DNA"/>
</dbReference>
<dbReference type="NCBIfam" id="NF004349">
    <property type="entry name" value="PRK05729.1"/>
    <property type="match status" value="1"/>
</dbReference>
<dbReference type="SUPFAM" id="SSF46589">
    <property type="entry name" value="tRNA-binding arm"/>
    <property type="match status" value="1"/>
</dbReference>
<dbReference type="Gene3D" id="1.10.287.380">
    <property type="entry name" value="Valyl-tRNA synthetase, C-terminal domain"/>
    <property type="match status" value="1"/>
</dbReference>
<dbReference type="PRINTS" id="PR00986">
    <property type="entry name" value="TRNASYNTHVAL"/>
</dbReference>
<evidence type="ECO:0000256" key="9">
    <source>
        <dbReference type="HAMAP-Rule" id="MF_02004"/>
    </source>
</evidence>
<dbReference type="PANTHER" id="PTHR11946">
    <property type="entry name" value="VALYL-TRNA SYNTHETASES"/>
    <property type="match status" value="1"/>
</dbReference>
<feature type="domain" description="Aminoacyl-tRNA synthetase class Ia" evidence="10">
    <location>
        <begin position="23"/>
        <end position="566"/>
    </location>
</feature>
<comment type="subunit">
    <text evidence="9">Monomer.</text>
</comment>
<keyword evidence="5 9" id="KW-0648">Protein biosynthesis</keyword>
<evidence type="ECO:0000259" key="11">
    <source>
        <dbReference type="Pfam" id="PF08264"/>
    </source>
</evidence>
<dbReference type="Pfam" id="PF10458">
    <property type="entry name" value="Val_tRNA-synt_C"/>
    <property type="match status" value="1"/>
</dbReference>
<evidence type="ECO:0000259" key="10">
    <source>
        <dbReference type="Pfam" id="PF00133"/>
    </source>
</evidence>
<dbReference type="InterPro" id="IPR013155">
    <property type="entry name" value="M/V/L/I-tRNA-synth_anticd-bd"/>
</dbReference>
<dbReference type="InterPro" id="IPR037118">
    <property type="entry name" value="Val-tRNA_synth_C_sf"/>
</dbReference>
<dbReference type="InterPro" id="IPR014729">
    <property type="entry name" value="Rossmann-like_a/b/a_fold"/>
</dbReference>
<dbReference type="Gene3D" id="3.40.50.620">
    <property type="entry name" value="HUPs"/>
    <property type="match status" value="2"/>
</dbReference>
<evidence type="ECO:0000259" key="12">
    <source>
        <dbReference type="Pfam" id="PF10458"/>
    </source>
</evidence>
<keyword evidence="3 9" id="KW-0547">Nucleotide-binding</keyword>
<dbReference type="InterPro" id="IPR010978">
    <property type="entry name" value="tRNA-bd_arm"/>
</dbReference>
<evidence type="ECO:0000256" key="1">
    <source>
        <dbReference type="ARBA" id="ARBA00022490"/>
    </source>
</evidence>
<dbReference type="Gene3D" id="1.10.730.10">
    <property type="entry name" value="Isoleucyl-tRNA Synthetase, Domain 1"/>
    <property type="match status" value="1"/>
</dbReference>
<dbReference type="CDD" id="cd00817">
    <property type="entry name" value="ValRS_core"/>
    <property type="match status" value="1"/>
</dbReference>
<keyword evidence="4 9" id="KW-0067">ATP-binding</keyword>
<feature type="domain" description="Methionyl/Valyl/Leucyl/Isoleucyl-tRNA synthetase anticodon-binding" evidence="11">
    <location>
        <begin position="610"/>
        <end position="756"/>
    </location>
</feature>
<dbReference type="Gene3D" id="3.90.740.10">
    <property type="entry name" value="Valyl/Leucyl/Isoleucyl-tRNA synthetase, editing domain"/>
    <property type="match status" value="1"/>
</dbReference>
<keyword evidence="7 9" id="KW-0030">Aminoacyl-tRNA synthetase</keyword>
<dbReference type="InterPro" id="IPR009080">
    <property type="entry name" value="tRNAsynth_Ia_anticodon-bd"/>
</dbReference>
<dbReference type="SUPFAM" id="SSF47323">
    <property type="entry name" value="Anticodon-binding domain of a subclass of class I aminoacyl-tRNA synthetases"/>
    <property type="match status" value="1"/>
</dbReference>
<evidence type="ECO:0000256" key="3">
    <source>
        <dbReference type="ARBA" id="ARBA00022741"/>
    </source>
</evidence>
<dbReference type="HAMAP" id="MF_02004">
    <property type="entry name" value="Val_tRNA_synth_type1"/>
    <property type="match status" value="1"/>
</dbReference>
<dbReference type="InterPro" id="IPR009008">
    <property type="entry name" value="Val/Leu/Ile-tRNA-synth_edit"/>
</dbReference>
<dbReference type="PROSITE" id="PS00178">
    <property type="entry name" value="AA_TRNA_LIGASE_I"/>
    <property type="match status" value="1"/>
</dbReference>
<dbReference type="Pfam" id="PF00133">
    <property type="entry name" value="tRNA-synt_1"/>
    <property type="match status" value="1"/>
</dbReference>